<organism evidence="1 2">
    <name type="scientific">Marinobacter zhejiangensis</name>
    <dbReference type="NCBI Taxonomy" id="488535"/>
    <lineage>
        <taxon>Bacteria</taxon>
        <taxon>Pseudomonadati</taxon>
        <taxon>Pseudomonadota</taxon>
        <taxon>Gammaproteobacteria</taxon>
        <taxon>Pseudomonadales</taxon>
        <taxon>Marinobacteraceae</taxon>
        <taxon>Marinobacter</taxon>
    </lineage>
</organism>
<dbReference type="STRING" id="488535.SAMN04487963_1384"/>
<dbReference type="OrthoDB" id="378654at2"/>
<gene>
    <name evidence="1" type="ORF">SAMN04487963_1384</name>
</gene>
<evidence type="ECO:0000313" key="1">
    <source>
        <dbReference type="EMBL" id="SFM14648.1"/>
    </source>
</evidence>
<dbReference type="InterPro" id="IPR015003">
    <property type="entry name" value="DUF1853"/>
</dbReference>
<reference evidence="2" key="1">
    <citation type="submission" date="2016-10" db="EMBL/GenBank/DDBJ databases">
        <authorList>
            <person name="Varghese N."/>
            <person name="Submissions S."/>
        </authorList>
    </citation>
    <scope>NUCLEOTIDE SEQUENCE [LARGE SCALE GENOMIC DNA]</scope>
    <source>
        <strain evidence="2">CGMCC 1.7061</strain>
    </source>
</reference>
<name>A0A1I4NGM1_9GAMM</name>
<evidence type="ECO:0000313" key="2">
    <source>
        <dbReference type="Proteomes" id="UP000198519"/>
    </source>
</evidence>
<sequence>MTQFHDTFWQTPAVRHLAWLCQAPSLICQPTIRPLSAWLPGDTFDRLQALDRQPAPLLTALNRSQSHRLGHYFEALYAFLLEWLLEWPIILRNAAIRADDGHTLGELDFIVHNPVTKEFEHHEIAVKFYLGLVQDGQTLWFGPNARDRLDLKAGRMTSHQLTMTQRPETRKILTSHGVNGSITPVLTMPGYLFRPLSPELPESSDSDYINPHHETGRWLYHSQLDQVNTEHWTQLRKPHWLGPYQQRQAEPAEHAQQALKQIPVSERPALFANMGRSQQGEGLVEVERWFVVPDSWPGQG</sequence>
<protein>
    <recommendedName>
        <fullName evidence="3">DUF1853 domain-containing protein</fullName>
    </recommendedName>
</protein>
<keyword evidence="2" id="KW-1185">Reference proteome</keyword>
<dbReference type="RefSeq" id="WP_092021195.1">
    <property type="nucleotide sequence ID" value="NZ_FOUE01000002.1"/>
</dbReference>
<dbReference type="EMBL" id="FOUE01000002">
    <property type="protein sequence ID" value="SFM14648.1"/>
    <property type="molecule type" value="Genomic_DNA"/>
</dbReference>
<dbReference type="AlphaFoldDB" id="A0A1I4NGM1"/>
<dbReference type="Pfam" id="PF08907">
    <property type="entry name" value="DUF1853"/>
    <property type="match status" value="1"/>
</dbReference>
<dbReference type="Proteomes" id="UP000198519">
    <property type="component" value="Unassembled WGS sequence"/>
</dbReference>
<accession>A0A1I4NGM1</accession>
<evidence type="ECO:0008006" key="3">
    <source>
        <dbReference type="Google" id="ProtNLM"/>
    </source>
</evidence>
<proteinExistence type="predicted"/>